<feature type="domain" description="F-box" evidence="1">
    <location>
        <begin position="11"/>
        <end position="61"/>
    </location>
</feature>
<sequence>MDAKKVESYSADAISSLPDEILTQILCFLPTKRAASTAILSKRWRNLFPEMIRHSSSQHHLQFDASDLLYHHPKENRIERFRAFVDSTLSIHRSPIKKLSLKVEHGFDQIENHANRWISSALEQGVSELDLRITFCCRPRRTRETRAIPLASSSSSLHKRYTGEIFLPVLKSLSLHSICFDDNDLGDFLSACPVLEELCIHHTEIDSKYWDIYYKIVHPTLKRLTIHRDLQNHDYRVVTFSTPKLTYLDYSDHVNSCDDYSAAAFVDSLEEARIDLALPHDRRCDPEDAFAHDWRCDPEDVSKFVSWICNVHTLHLTSSTVELMCDCLVYWLKNGGFPLFKNLACLSFESKSKNGWKVLWSLINNSPMLENLIIKGFNGVRRSREVSVNGNAMKLLEIHGYRGSARELRQVKRFLCEMEFLQLMKVGVDANVDDDKKLQLTQDLVALPERSSKCQIHLL</sequence>
<dbReference type="Pfam" id="PF00646">
    <property type="entry name" value="F-box"/>
    <property type="match status" value="1"/>
</dbReference>
<comment type="caution">
    <text evidence="2">The sequence shown here is derived from an EMBL/GenBank/DDBJ whole genome shotgun (WGS) entry which is preliminary data.</text>
</comment>
<dbReference type="CDD" id="cd22160">
    <property type="entry name" value="F-box_AtFBL13-like"/>
    <property type="match status" value="1"/>
</dbReference>
<dbReference type="AlphaFoldDB" id="A0A6D2INV6"/>
<dbReference type="InterPro" id="IPR001810">
    <property type="entry name" value="F-box_dom"/>
</dbReference>
<dbReference type="Gene3D" id="1.20.1280.50">
    <property type="match status" value="1"/>
</dbReference>
<dbReference type="InterPro" id="IPR055294">
    <property type="entry name" value="FBL60-like"/>
</dbReference>
<proteinExistence type="predicted"/>
<dbReference type="SUPFAM" id="SSF52047">
    <property type="entry name" value="RNI-like"/>
    <property type="match status" value="1"/>
</dbReference>
<dbReference type="PANTHER" id="PTHR31293">
    <property type="entry name" value="RNI-LIKE SUPERFAMILY PROTEIN"/>
    <property type="match status" value="1"/>
</dbReference>
<dbReference type="InterPro" id="IPR036047">
    <property type="entry name" value="F-box-like_dom_sf"/>
</dbReference>
<dbReference type="SUPFAM" id="SSF81383">
    <property type="entry name" value="F-box domain"/>
    <property type="match status" value="1"/>
</dbReference>
<dbReference type="Gene3D" id="3.80.10.10">
    <property type="entry name" value="Ribonuclease Inhibitor"/>
    <property type="match status" value="1"/>
</dbReference>
<dbReference type="InterPro" id="IPR053781">
    <property type="entry name" value="F-box_AtFBL13-like"/>
</dbReference>
<dbReference type="InterPro" id="IPR055411">
    <property type="entry name" value="LRR_FXL15/At3g58940/PEG3-like"/>
</dbReference>
<dbReference type="Proteomes" id="UP000467841">
    <property type="component" value="Unassembled WGS sequence"/>
</dbReference>
<dbReference type="OrthoDB" id="1112726at2759"/>
<name>A0A6D2INV6_9BRAS</name>
<evidence type="ECO:0000259" key="1">
    <source>
        <dbReference type="PROSITE" id="PS50181"/>
    </source>
</evidence>
<dbReference type="PANTHER" id="PTHR31293:SF26">
    <property type="entry name" value="(RAPE) HYPOTHETICAL PROTEIN"/>
    <property type="match status" value="1"/>
</dbReference>
<accession>A0A6D2INV6</accession>
<organism evidence="2 3">
    <name type="scientific">Microthlaspi erraticum</name>
    <dbReference type="NCBI Taxonomy" id="1685480"/>
    <lineage>
        <taxon>Eukaryota</taxon>
        <taxon>Viridiplantae</taxon>
        <taxon>Streptophyta</taxon>
        <taxon>Embryophyta</taxon>
        <taxon>Tracheophyta</taxon>
        <taxon>Spermatophyta</taxon>
        <taxon>Magnoliopsida</taxon>
        <taxon>eudicotyledons</taxon>
        <taxon>Gunneridae</taxon>
        <taxon>Pentapetalae</taxon>
        <taxon>rosids</taxon>
        <taxon>malvids</taxon>
        <taxon>Brassicales</taxon>
        <taxon>Brassicaceae</taxon>
        <taxon>Coluteocarpeae</taxon>
        <taxon>Microthlaspi</taxon>
    </lineage>
</organism>
<gene>
    <name evidence="2" type="ORF">MERR_LOCUS14011</name>
</gene>
<reference evidence="2" key="1">
    <citation type="submission" date="2020-01" db="EMBL/GenBank/DDBJ databases">
        <authorList>
            <person name="Mishra B."/>
        </authorList>
    </citation>
    <scope>NUCLEOTIDE SEQUENCE [LARGE SCALE GENOMIC DNA]</scope>
</reference>
<dbReference type="PROSITE" id="PS50181">
    <property type="entry name" value="FBOX"/>
    <property type="match status" value="1"/>
</dbReference>
<dbReference type="Pfam" id="PF24758">
    <property type="entry name" value="LRR_At5g56370"/>
    <property type="match status" value="1"/>
</dbReference>
<evidence type="ECO:0000313" key="2">
    <source>
        <dbReference type="EMBL" id="CAA7026776.1"/>
    </source>
</evidence>
<keyword evidence="3" id="KW-1185">Reference proteome</keyword>
<dbReference type="SMART" id="SM00579">
    <property type="entry name" value="FBD"/>
    <property type="match status" value="1"/>
</dbReference>
<evidence type="ECO:0000313" key="3">
    <source>
        <dbReference type="Proteomes" id="UP000467841"/>
    </source>
</evidence>
<protein>
    <recommendedName>
        <fullName evidence="1">F-box domain-containing protein</fullName>
    </recommendedName>
</protein>
<dbReference type="InterPro" id="IPR032675">
    <property type="entry name" value="LRR_dom_sf"/>
</dbReference>
<dbReference type="InterPro" id="IPR006566">
    <property type="entry name" value="FBD"/>
</dbReference>
<dbReference type="EMBL" id="CACVBM020001052">
    <property type="protein sequence ID" value="CAA7026776.1"/>
    <property type="molecule type" value="Genomic_DNA"/>
</dbReference>